<feature type="domain" description="Aminoglycoside phosphotransferase" evidence="1">
    <location>
        <begin position="32"/>
        <end position="255"/>
    </location>
</feature>
<dbReference type="RefSeq" id="WP_230495503.1">
    <property type="nucleotide sequence ID" value="NZ_CAKJTG010000004.1"/>
</dbReference>
<evidence type="ECO:0000313" key="3">
    <source>
        <dbReference type="Proteomes" id="UP000789845"/>
    </source>
</evidence>
<accession>A0A9C7G806</accession>
<dbReference type="SUPFAM" id="SSF56112">
    <property type="entry name" value="Protein kinase-like (PK-like)"/>
    <property type="match status" value="1"/>
</dbReference>
<dbReference type="PANTHER" id="PTHR21310">
    <property type="entry name" value="AMINOGLYCOSIDE PHOSPHOTRANSFERASE-RELATED-RELATED"/>
    <property type="match status" value="1"/>
</dbReference>
<dbReference type="AlphaFoldDB" id="A0A9C7G806"/>
<dbReference type="EMBL" id="CAKJTG010000004">
    <property type="protein sequence ID" value="CAG9607237.1"/>
    <property type="molecule type" value="Genomic_DNA"/>
</dbReference>
<proteinExistence type="predicted"/>
<dbReference type="InterPro" id="IPR051678">
    <property type="entry name" value="AGP_Transferase"/>
</dbReference>
<dbReference type="Gene3D" id="3.30.200.20">
    <property type="entry name" value="Phosphorylase Kinase, domain 1"/>
    <property type="match status" value="1"/>
</dbReference>
<reference evidence="2" key="1">
    <citation type="submission" date="2021-10" db="EMBL/GenBank/DDBJ databases">
        <authorList>
            <person name="Criscuolo A."/>
        </authorList>
    </citation>
    <scope>NUCLEOTIDE SEQUENCE</scope>
    <source>
        <strain evidence="2">CIP111885</strain>
    </source>
</reference>
<dbReference type="InterPro" id="IPR011009">
    <property type="entry name" value="Kinase-like_dom_sf"/>
</dbReference>
<evidence type="ECO:0000313" key="2">
    <source>
        <dbReference type="EMBL" id="CAG9607237.1"/>
    </source>
</evidence>
<dbReference type="Gene3D" id="3.90.1200.10">
    <property type="match status" value="1"/>
</dbReference>
<dbReference type="InterPro" id="IPR002575">
    <property type="entry name" value="Aminoglycoside_PTrfase"/>
</dbReference>
<comment type="caution">
    <text evidence="2">The sequence shown here is derived from an EMBL/GenBank/DDBJ whole genome shotgun (WGS) entry which is preliminary data.</text>
</comment>
<protein>
    <recommendedName>
        <fullName evidence="1">Aminoglycoside phosphotransferase domain-containing protein</fullName>
    </recommendedName>
</protein>
<dbReference type="Proteomes" id="UP000789845">
    <property type="component" value="Unassembled WGS sequence"/>
</dbReference>
<organism evidence="2 3">
    <name type="scientific">Pseudoneobacillus rhizosphaerae</name>
    <dbReference type="NCBI Taxonomy" id="2880968"/>
    <lineage>
        <taxon>Bacteria</taxon>
        <taxon>Bacillati</taxon>
        <taxon>Bacillota</taxon>
        <taxon>Bacilli</taxon>
        <taxon>Bacillales</taxon>
        <taxon>Bacillaceae</taxon>
        <taxon>Pseudoneobacillus</taxon>
    </lineage>
</organism>
<keyword evidence="3" id="KW-1185">Reference proteome</keyword>
<sequence>MSQPWSPEIAITPLEAREIIEAQFPQLIPVSIAELGKGFDNTVFIVNDMYVFRFPRREIAVQLLSIENQLLPLLVRQLNIVIPEPIFFGQATTDYKWPFTGYKHVQGDSPGVLSDEVRNLSAVPLALFLKKLHQFPIDQAEKMGVPHDRFERMNIGKRKEMLVDNIKKAADLHLVEEDQAALDWLSTMKETKLNTPITLVHGDCHIRNILVNKEGVISGIIDWGDTHLGNPAIDLSIAYSFLPQSGREPFFQKYGEVSNEIKMVAKFFAIYVGFILLLYGHDIKDDQLIASAKESIKLALN</sequence>
<dbReference type="PANTHER" id="PTHR21310:SF42">
    <property type="entry name" value="BIFUNCTIONAL AAC_APH"/>
    <property type="match status" value="1"/>
</dbReference>
<gene>
    <name evidence="2" type="ORF">NEOCIP111885_00927</name>
</gene>
<name>A0A9C7G806_9BACI</name>
<dbReference type="Pfam" id="PF01636">
    <property type="entry name" value="APH"/>
    <property type="match status" value="1"/>
</dbReference>
<evidence type="ECO:0000259" key="1">
    <source>
        <dbReference type="Pfam" id="PF01636"/>
    </source>
</evidence>